<dbReference type="EMBL" id="JAAFGS010000002">
    <property type="protein sequence ID" value="NGZ74882.1"/>
    <property type="molecule type" value="Genomic_DNA"/>
</dbReference>
<sequence length="412" mass="44151">MVQPCKKKGVVLLITHQIVLMLLIGYVVYTVDLRKKYFPVPVVLVVLGIGLSFIPYFSSLHISKEIIFNVFLPGILFTSAYQFPLKRFKEDFGLIAALSTGGLIVSAFLLGSGVYYAAQWMGSPLSWAGALLLAAILIPTDPVSVTAILKQSSGSGRLSGVVEGESMINDGTSIVIFTIFLSMLQTGEGFSVGTFASEFLLVSVKGVGTGLLLGWLLSRVVRFNDNKAYRVMVTLAAAYGGFYVSEAIGGSGVLATVASGMMLAYEIGHTEGEGGLKGHLDGFWDIVKPSLLAVLFLWIGLDGAGYLGFPGWGLAAVVFMLSLLVRLVMITASMYSVPAWRRKFGHAGRASLLITWSGIKGTMSVALLLWTQEAVSGPDARLVPLAFAAIFLSLLLQSTGVYPLTRLLNRDK</sequence>
<feature type="transmembrane region" description="Helical" evidence="10">
    <location>
        <begin position="382"/>
        <end position="404"/>
    </location>
</feature>
<keyword evidence="6" id="KW-0915">Sodium</keyword>
<feature type="transmembrane region" description="Helical" evidence="10">
    <location>
        <begin position="125"/>
        <end position="148"/>
    </location>
</feature>
<dbReference type="Gene3D" id="6.10.140.1330">
    <property type="match status" value="1"/>
</dbReference>
<feature type="transmembrane region" description="Helical" evidence="10">
    <location>
        <begin position="95"/>
        <end position="118"/>
    </location>
</feature>
<proteinExistence type="predicted"/>
<protein>
    <submittedName>
        <fullName evidence="12">Sodium:proton antiporter</fullName>
    </submittedName>
</protein>
<evidence type="ECO:0000313" key="13">
    <source>
        <dbReference type="Proteomes" id="UP000800303"/>
    </source>
</evidence>
<keyword evidence="3" id="KW-1003">Cell membrane</keyword>
<evidence type="ECO:0000259" key="11">
    <source>
        <dbReference type="Pfam" id="PF00999"/>
    </source>
</evidence>
<feature type="transmembrane region" description="Helical" evidence="10">
    <location>
        <begin position="350"/>
        <end position="370"/>
    </location>
</feature>
<dbReference type="Proteomes" id="UP000800303">
    <property type="component" value="Unassembled WGS sequence"/>
</dbReference>
<keyword evidence="5 10" id="KW-1133">Transmembrane helix</keyword>
<evidence type="ECO:0000256" key="4">
    <source>
        <dbReference type="ARBA" id="ARBA00022692"/>
    </source>
</evidence>
<feature type="transmembrane region" description="Helical" evidence="10">
    <location>
        <begin position="199"/>
        <end position="217"/>
    </location>
</feature>
<evidence type="ECO:0000256" key="6">
    <source>
        <dbReference type="ARBA" id="ARBA00023053"/>
    </source>
</evidence>
<evidence type="ECO:0000256" key="8">
    <source>
        <dbReference type="ARBA" id="ARBA00023136"/>
    </source>
</evidence>
<feature type="transmembrane region" description="Helical" evidence="10">
    <location>
        <begin position="66"/>
        <end position="83"/>
    </location>
</feature>
<feature type="transmembrane region" description="Helical" evidence="10">
    <location>
        <begin position="37"/>
        <end position="54"/>
    </location>
</feature>
<dbReference type="PANTHER" id="PTHR10110:SF86">
    <property type="entry name" value="SODIUM_HYDROGEN EXCHANGER 7"/>
    <property type="match status" value="1"/>
</dbReference>
<evidence type="ECO:0000256" key="1">
    <source>
        <dbReference type="ARBA" id="ARBA00004651"/>
    </source>
</evidence>
<keyword evidence="9" id="KW-0739">Sodium transport</keyword>
<dbReference type="Pfam" id="PF00999">
    <property type="entry name" value="Na_H_Exchanger"/>
    <property type="match status" value="1"/>
</dbReference>
<evidence type="ECO:0000256" key="5">
    <source>
        <dbReference type="ARBA" id="ARBA00022989"/>
    </source>
</evidence>
<name>A0ABX0F2S9_9BACL</name>
<comment type="subcellular location">
    <subcellularLocation>
        <location evidence="1">Cell membrane</location>
        <topology evidence="1">Multi-pass membrane protein</topology>
    </subcellularLocation>
</comment>
<keyword evidence="4 10" id="KW-0812">Transmembrane</keyword>
<dbReference type="PANTHER" id="PTHR10110">
    <property type="entry name" value="SODIUM/HYDROGEN EXCHANGER"/>
    <property type="match status" value="1"/>
</dbReference>
<feature type="domain" description="Cation/H+ exchanger transmembrane" evidence="11">
    <location>
        <begin position="23"/>
        <end position="405"/>
    </location>
</feature>
<keyword evidence="7" id="KW-0406">Ion transport</keyword>
<comment type="caution">
    <text evidence="12">The sequence shown here is derived from an EMBL/GenBank/DDBJ whole genome shotgun (WGS) entry which is preliminary data.</text>
</comment>
<feature type="transmembrane region" description="Helical" evidence="10">
    <location>
        <begin position="237"/>
        <end position="265"/>
    </location>
</feature>
<gene>
    <name evidence="12" type="ORF">GYN08_06080</name>
</gene>
<dbReference type="InterPro" id="IPR018422">
    <property type="entry name" value="Cation/H_exchanger_CPA1"/>
</dbReference>
<reference evidence="12 13" key="1">
    <citation type="submission" date="2020-01" db="EMBL/GenBank/DDBJ databases">
        <title>Polyphasic characterisation and genomic insights into a novel alkali tolerant bacterium VR-M41.</title>
        <authorList>
            <person name="Vemuluri V.R."/>
        </authorList>
    </citation>
    <scope>NUCLEOTIDE SEQUENCE [LARGE SCALE GENOMIC DNA]</scope>
    <source>
        <strain evidence="12 13">VR-M41</strain>
    </source>
</reference>
<feature type="transmembrane region" description="Helical" evidence="10">
    <location>
        <begin position="12"/>
        <end position="31"/>
    </location>
</feature>
<keyword evidence="8 10" id="KW-0472">Membrane</keyword>
<keyword evidence="2" id="KW-0813">Transport</keyword>
<evidence type="ECO:0000256" key="9">
    <source>
        <dbReference type="ARBA" id="ARBA00023201"/>
    </source>
</evidence>
<evidence type="ECO:0000256" key="7">
    <source>
        <dbReference type="ARBA" id="ARBA00023065"/>
    </source>
</evidence>
<evidence type="ECO:0000256" key="2">
    <source>
        <dbReference type="ARBA" id="ARBA00022448"/>
    </source>
</evidence>
<evidence type="ECO:0000256" key="10">
    <source>
        <dbReference type="SAM" id="Phobius"/>
    </source>
</evidence>
<feature type="transmembrane region" description="Helical" evidence="10">
    <location>
        <begin position="315"/>
        <end position="338"/>
    </location>
</feature>
<evidence type="ECO:0000313" key="12">
    <source>
        <dbReference type="EMBL" id="NGZ74882.1"/>
    </source>
</evidence>
<organism evidence="12 13">
    <name type="scientific">Saccharibacillus alkalitolerans</name>
    <dbReference type="NCBI Taxonomy" id="2705290"/>
    <lineage>
        <taxon>Bacteria</taxon>
        <taxon>Bacillati</taxon>
        <taxon>Bacillota</taxon>
        <taxon>Bacilli</taxon>
        <taxon>Bacillales</taxon>
        <taxon>Paenibacillaceae</taxon>
        <taxon>Saccharibacillus</taxon>
    </lineage>
</organism>
<keyword evidence="13" id="KW-1185">Reference proteome</keyword>
<accession>A0ABX0F2S9</accession>
<evidence type="ECO:0000256" key="3">
    <source>
        <dbReference type="ARBA" id="ARBA00022475"/>
    </source>
</evidence>
<dbReference type="InterPro" id="IPR006153">
    <property type="entry name" value="Cation/H_exchanger_TM"/>
</dbReference>